<evidence type="ECO:0000313" key="10">
    <source>
        <dbReference type="Proteomes" id="UP001172101"/>
    </source>
</evidence>
<evidence type="ECO:0000256" key="4">
    <source>
        <dbReference type="ARBA" id="ARBA00023125"/>
    </source>
</evidence>
<name>A0AA40AX05_9PEZI</name>
<evidence type="ECO:0000256" key="5">
    <source>
        <dbReference type="ARBA" id="ARBA00023163"/>
    </source>
</evidence>
<dbReference type="SMART" id="SM00906">
    <property type="entry name" value="Fungal_trans"/>
    <property type="match status" value="1"/>
</dbReference>
<dbReference type="CDD" id="cd00067">
    <property type="entry name" value="GAL4"/>
    <property type="match status" value="1"/>
</dbReference>
<dbReference type="GO" id="GO:0000978">
    <property type="term" value="F:RNA polymerase II cis-regulatory region sequence-specific DNA binding"/>
    <property type="evidence" value="ECO:0007669"/>
    <property type="project" value="TreeGrafter"/>
</dbReference>
<dbReference type="InterPro" id="IPR036864">
    <property type="entry name" value="Zn2-C6_fun-type_DNA-bd_sf"/>
</dbReference>
<reference evidence="9" key="1">
    <citation type="submission" date="2023-06" db="EMBL/GenBank/DDBJ databases">
        <title>Genome-scale phylogeny and comparative genomics of the fungal order Sordariales.</title>
        <authorList>
            <consortium name="Lawrence Berkeley National Laboratory"/>
            <person name="Hensen N."/>
            <person name="Bonometti L."/>
            <person name="Westerberg I."/>
            <person name="Brannstrom I.O."/>
            <person name="Guillou S."/>
            <person name="Cros-Aarteil S."/>
            <person name="Calhoun S."/>
            <person name="Haridas S."/>
            <person name="Kuo A."/>
            <person name="Mondo S."/>
            <person name="Pangilinan J."/>
            <person name="Riley R."/>
            <person name="LaButti K."/>
            <person name="Andreopoulos B."/>
            <person name="Lipzen A."/>
            <person name="Chen C."/>
            <person name="Yanf M."/>
            <person name="Daum C."/>
            <person name="Ng V."/>
            <person name="Clum A."/>
            <person name="Steindorff A."/>
            <person name="Ohm R."/>
            <person name="Martin F."/>
            <person name="Silar P."/>
            <person name="Natvig D."/>
            <person name="Lalanne C."/>
            <person name="Gautier V."/>
            <person name="Ament-velasquez S.L."/>
            <person name="Kruys A."/>
            <person name="Hutchinson M.I."/>
            <person name="Powell A.J."/>
            <person name="Barry K."/>
            <person name="Miller A.N."/>
            <person name="Grigoriev I.V."/>
            <person name="Debuchy R."/>
            <person name="Gladieux P."/>
            <person name="Thoren M.H."/>
            <person name="Johannesson H."/>
        </authorList>
    </citation>
    <scope>NUCLEOTIDE SEQUENCE</scope>
    <source>
        <strain evidence="9">SMH2392-1A</strain>
    </source>
</reference>
<keyword evidence="3" id="KW-0805">Transcription regulation</keyword>
<evidence type="ECO:0000256" key="6">
    <source>
        <dbReference type="ARBA" id="ARBA00023242"/>
    </source>
</evidence>
<proteinExistence type="predicted"/>
<dbReference type="PROSITE" id="PS00463">
    <property type="entry name" value="ZN2_CY6_FUNGAL_1"/>
    <property type="match status" value="1"/>
</dbReference>
<dbReference type="EMBL" id="JAUIRO010000003">
    <property type="protein sequence ID" value="KAK0723557.1"/>
    <property type="molecule type" value="Genomic_DNA"/>
</dbReference>
<dbReference type="Gene3D" id="4.10.240.10">
    <property type="entry name" value="Zn(2)-C6 fungal-type DNA-binding domain"/>
    <property type="match status" value="1"/>
</dbReference>
<feature type="domain" description="Zn(2)-C6 fungal-type" evidence="8">
    <location>
        <begin position="20"/>
        <end position="51"/>
    </location>
</feature>
<dbReference type="GO" id="GO:0005634">
    <property type="term" value="C:nucleus"/>
    <property type="evidence" value="ECO:0007669"/>
    <property type="project" value="TreeGrafter"/>
</dbReference>
<dbReference type="InterPro" id="IPR001138">
    <property type="entry name" value="Zn2Cys6_DnaBD"/>
</dbReference>
<dbReference type="RefSeq" id="XP_060299481.1">
    <property type="nucleotide sequence ID" value="XM_060443845.1"/>
</dbReference>
<dbReference type="InterPro" id="IPR051430">
    <property type="entry name" value="Fungal_TF_Env_Response"/>
</dbReference>
<dbReference type="PROSITE" id="PS50048">
    <property type="entry name" value="ZN2_CY6_FUNGAL_2"/>
    <property type="match status" value="1"/>
</dbReference>
<dbReference type="PANTHER" id="PTHR31944">
    <property type="entry name" value="HEME-RESPONSIVE ZINC FINGER TRANSCRIPTION FACTOR HAP1"/>
    <property type="match status" value="1"/>
</dbReference>
<evidence type="ECO:0000313" key="9">
    <source>
        <dbReference type="EMBL" id="KAK0723557.1"/>
    </source>
</evidence>
<evidence type="ECO:0000256" key="7">
    <source>
        <dbReference type="SAM" id="MobiDB-lite"/>
    </source>
</evidence>
<evidence type="ECO:0000256" key="1">
    <source>
        <dbReference type="ARBA" id="ARBA00022723"/>
    </source>
</evidence>
<dbReference type="GeneID" id="85327115"/>
<sequence>MQSQQLELRKAHRRSRVPLSCDPCRSRKLKCNREKPCQNCTARNEQVTCKFRRPLSAAAGSAGSAGNINSQTALRGASPAQSLVGGDRSDASSNFAGYRSDAGINGESMRQRIVHLEDLVRRLIAERPLPLSPPQSSTGASISTPEKTPEKTPGTDSSDAASSDDLPTAATGKTVMDGARSVYIGGDDLSVVLQEINELKRTWSQHEQDDMFGDHNLRSAPSHTVDGSSLLYDQVKPLDRISILSSLPPKHEVDWLIGQFFDRQNFPIAIPPILHEPTFMREYAAHWKDPSSTDFIWLGLVFSILGITMLAFLQYGEPPEYEGLSESFFQLYRMRTAQCLLNGDVAKCLPYTVETLRFNATAELNRRDDNRRGLWIMTGVVVRAAVNMGYHRDPGSYPSPSSGGISMLQAEYRRRVWSSVVSMDDMASFLGGFPRTMSALYADAPEPRNVHDWELAEDMVALPPSRPLADTTAATYLIVKGRLFRELGRVADFNSTPTLGSYDTVLEIDCALAAVYDTFPPYMKVSAPTLASAPLATPPPTAASAGAASAARSSSPANFSNMSLVGMYHRGMCTLHRKFLAKAHNQHHEGGDGGGSGSGSGERFRLSRDRCVASALGLLAFQELLEPAFYRISQTRQMLMLGAMVLFLELALRRKNANSNANMSPLLQRRDEGDGSPSSAALLAALERSCVLLEKAMDVCEEARRVHQFLIGLLSSFRTETAAAATASAVEVPADQLLFSGLAGGGSPPFDAAIPGSFSFEMDFDWATWDTYIEETGYETGPTY</sequence>
<keyword evidence="4" id="KW-0238">DNA-binding</keyword>
<dbReference type="Pfam" id="PF00172">
    <property type="entry name" value="Zn_clus"/>
    <property type="match status" value="1"/>
</dbReference>
<dbReference type="PANTHER" id="PTHR31944:SF131">
    <property type="entry name" value="HEME-RESPONSIVE ZINC FINGER TRANSCRIPTION FACTOR HAP1"/>
    <property type="match status" value="1"/>
</dbReference>
<comment type="caution">
    <text evidence="9">The sequence shown here is derived from an EMBL/GenBank/DDBJ whole genome shotgun (WGS) entry which is preliminary data.</text>
</comment>
<dbReference type="GO" id="GO:0001228">
    <property type="term" value="F:DNA-binding transcription activator activity, RNA polymerase II-specific"/>
    <property type="evidence" value="ECO:0007669"/>
    <property type="project" value="TreeGrafter"/>
</dbReference>
<dbReference type="SMART" id="SM00066">
    <property type="entry name" value="GAL4"/>
    <property type="match status" value="1"/>
</dbReference>
<keyword evidence="1" id="KW-0479">Metal-binding</keyword>
<evidence type="ECO:0000256" key="2">
    <source>
        <dbReference type="ARBA" id="ARBA00022833"/>
    </source>
</evidence>
<organism evidence="9 10">
    <name type="scientific">Lasiosphaeria miniovina</name>
    <dbReference type="NCBI Taxonomy" id="1954250"/>
    <lineage>
        <taxon>Eukaryota</taxon>
        <taxon>Fungi</taxon>
        <taxon>Dikarya</taxon>
        <taxon>Ascomycota</taxon>
        <taxon>Pezizomycotina</taxon>
        <taxon>Sordariomycetes</taxon>
        <taxon>Sordariomycetidae</taxon>
        <taxon>Sordariales</taxon>
        <taxon>Lasiosphaeriaceae</taxon>
        <taxon>Lasiosphaeria</taxon>
    </lineage>
</organism>
<dbReference type="GO" id="GO:0008270">
    <property type="term" value="F:zinc ion binding"/>
    <property type="evidence" value="ECO:0007669"/>
    <property type="project" value="InterPro"/>
</dbReference>
<dbReference type="GO" id="GO:0006351">
    <property type="term" value="P:DNA-templated transcription"/>
    <property type="evidence" value="ECO:0007669"/>
    <property type="project" value="InterPro"/>
</dbReference>
<dbReference type="Proteomes" id="UP001172101">
    <property type="component" value="Unassembled WGS sequence"/>
</dbReference>
<keyword evidence="5" id="KW-0804">Transcription</keyword>
<evidence type="ECO:0000259" key="8">
    <source>
        <dbReference type="PROSITE" id="PS50048"/>
    </source>
</evidence>
<dbReference type="Pfam" id="PF04082">
    <property type="entry name" value="Fungal_trans"/>
    <property type="match status" value="1"/>
</dbReference>
<keyword evidence="2" id="KW-0862">Zinc</keyword>
<dbReference type="SUPFAM" id="SSF57701">
    <property type="entry name" value="Zn2/Cys6 DNA-binding domain"/>
    <property type="match status" value="1"/>
</dbReference>
<protein>
    <recommendedName>
        <fullName evidence="8">Zn(2)-C6 fungal-type domain-containing protein</fullName>
    </recommendedName>
</protein>
<evidence type="ECO:0000256" key="3">
    <source>
        <dbReference type="ARBA" id="ARBA00023015"/>
    </source>
</evidence>
<feature type="compositionally biased region" description="Polar residues" evidence="7">
    <location>
        <begin position="134"/>
        <end position="143"/>
    </location>
</feature>
<dbReference type="CDD" id="cd12148">
    <property type="entry name" value="fungal_TF_MHR"/>
    <property type="match status" value="1"/>
</dbReference>
<feature type="region of interest" description="Disordered" evidence="7">
    <location>
        <begin position="127"/>
        <end position="172"/>
    </location>
</feature>
<gene>
    <name evidence="9" type="ORF">B0T26DRAFT_740412</name>
</gene>
<dbReference type="InterPro" id="IPR007219">
    <property type="entry name" value="XnlR_reg_dom"/>
</dbReference>
<accession>A0AA40AX05</accession>
<keyword evidence="6" id="KW-0539">Nucleus</keyword>
<keyword evidence="10" id="KW-1185">Reference proteome</keyword>
<feature type="compositionally biased region" description="Low complexity" evidence="7">
    <location>
        <begin position="151"/>
        <end position="171"/>
    </location>
</feature>
<dbReference type="AlphaFoldDB" id="A0AA40AX05"/>